<accession>A0A2N8KD99</accession>
<dbReference type="EMBL" id="POQS01000007">
    <property type="protein sequence ID" value="PND31417.1"/>
    <property type="molecule type" value="Genomic_DNA"/>
</dbReference>
<comment type="caution">
    <text evidence="3">The sequence shown here is derived from an EMBL/GenBank/DDBJ whole genome shotgun (WGS) entry which is preliminary data.</text>
</comment>
<proteinExistence type="predicted"/>
<dbReference type="RefSeq" id="WP_102775375.1">
    <property type="nucleotide sequence ID" value="NZ_POQS01000007.1"/>
</dbReference>
<dbReference type="PROSITE" id="PS51257">
    <property type="entry name" value="PROKAR_LIPOPROTEIN"/>
    <property type="match status" value="1"/>
</dbReference>
<feature type="signal peptide" evidence="1">
    <location>
        <begin position="1"/>
        <end position="24"/>
    </location>
</feature>
<dbReference type="Proteomes" id="UP000235994">
    <property type="component" value="Unassembled WGS sequence"/>
</dbReference>
<evidence type="ECO:0000256" key="1">
    <source>
        <dbReference type="SAM" id="SignalP"/>
    </source>
</evidence>
<keyword evidence="1" id="KW-0732">Signal</keyword>
<protein>
    <recommendedName>
        <fullName evidence="2">ABC-type transport auxiliary lipoprotein component domain-containing protein</fullName>
    </recommendedName>
</protein>
<gene>
    <name evidence="3" type="ORF">C1I89_25180</name>
</gene>
<evidence type="ECO:0000313" key="4">
    <source>
        <dbReference type="Proteomes" id="UP000235994"/>
    </source>
</evidence>
<organism evidence="3 4">
    <name type="scientific">Achromobacter pulmonis</name>
    <dbReference type="NCBI Taxonomy" id="1389932"/>
    <lineage>
        <taxon>Bacteria</taxon>
        <taxon>Pseudomonadati</taxon>
        <taxon>Pseudomonadota</taxon>
        <taxon>Betaproteobacteria</taxon>
        <taxon>Burkholderiales</taxon>
        <taxon>Alcaligenaceae</taxon>
        <taxon>Achromobacter</taxon>
    </lineage>
</organism>
<dbReference type="AlphaFoldDB" id="A0A2N8KD99"/>
<name>A0A2N8KD99_9BURK</name>
<keyword evidence="4" id="KW-1185">Reference proteome</keyword>
<feature type="domain" description="ABC-type transport auxiliary lipoprotein component" evidence="2">
    <location>
        <begin position="56"/>
        <end position="184"/>
    </location>
</feature>
<reference evidence="3 4" key="1">
    <citation type="submission" date="2018-01" db="EMBL/GenBank/DDBJ databases">
        <title>The draft genome of an aniline degradation strain ANB-1.</title>
        <authorList>
            <person name="Zhang L."/>
            <person name="Jiang J."/>
        </authorList>
    </citation>
    <scope>NUCLEOTIDE SEQUENCE [LARGE SCALE GENOMIC DNA]</scope>
    <source>
        <strain evidence="3 4">ANB-1</strain>
    </source>
</reference>
<evidence type="ECO:0000313" key="3">
    <source>
        <dbReference type="EMBL" id="PND31417.1"/>
    </source>
</evidence>
<feature type="chain" id="PRO_5014692479" description="ABC-type transport auxiliary lipoprotein component domain-containing protein" evidence="1">
    <location>
        <begin position="25"/>
        <end position="199"/>
    </location>
</feature>
<evidence type="ECO:0000259" key="2">
    <source>
        <dbReference type="Pfam" id="PF03886"/>
    </source>
</evidence>
<sequence length="199" mass="21059">MKMRSAVFILTLVLAGCGFGRVPAPPTVFDLGLDAAPVPALPSREPIAMTFQAVPSLSDTSVIWRVGDSAAPKAYATYRWASSPTELLRQRIAERLSRQGPVLNERVSLQTPQLQVFLSQFEQVFAADGSASEGRILLQAVLVQGRTVLGQKRIVARADAPTQDAAGGVAALRQASNDAADQLAQWLAATLKPAPKAGG</sequence>
<dbReference type="Gene3D" id="3.40.50.10610">
    <property type="entry name" value="ABC-type transport auxiliary lipoprotein component"/>
    <property type="match status" value="1"/>
</dbReference>
<dbReference type="SUPFAM" id="SSF159594">
    <property type="entry name" value="XCC0632-like"/>
    <property type="match status" value="1"/>
</dbReference>
<dbReference type="Pfam" id="PF03886">
    <property type="entry name" value="ABC_trans_aux"/>
    <property type="match status" value="1"/>
</dbReference>
<dbReference type="InterPro" id="IPR005586">
    <property type="entry name" value="ABC_trans_aux"/>
</dbReference>